<gene>
    <name evidence="4" type="ORF">SMC5_01750</name>
    <name evidence="3" type="ORF">SMC6_01945</name>
</gene>
<dbReference type="InterPro" id="IPR000914">
    <property type="entry name" value="SBP_5_dom"/>
</dbReference>
<keyword evidence="1" id="KW-0812">Transmembrane</keyword>
<organism evidence="3 5">
    <name type="scientific">Candidatus Cryosericum odellii</name>
    <dbReference type="NCBI Taxonomy" id="2290917"/>
    <lineage>
        <taxon>Bacteria</taxon>
        <taxon>Pseudomonadati</taxon>
        <taxon>Caldisericota/Cryosericota group</taxon>
        <taxon>Candidatus Cryosericota</taxon>
        <taxon>Candidatus Cryosericia</taxon>
        <taxon>Candidatus Cryosericales</taxon>
        <taxon>Candidatus Cryosericaceae</taxon>
        <taxon>Candidatus Cryosericum</taxon>
    </lineage>
</organism>
<dbReference type="Proteomes" id="UP000266489">
    <property type="component" value="Unassembled WGS sequence"/>
</dbReference>
<evidence type="ECO:0000259" key="2">
    <source>
        <dbReference type="Pfam" id="PF00496"/>
    </source>
</evidence>
<evidence type="ECO:0000313" key="4">
    <source>
        <dbReference type="EMBL" id="RIE14636.1"/>
    </source>
</evidence>
<dbReference type="Pfam" id="PF00496">
    <property type="entry name" value="SBP_bac_5"/>
    <property type="match status" value="1"/>
</dbReference>
<feature type="domain" description="Solute-binding protein family 5" evidence="2">
    <location>
        <begin position="136"/>
        <end position="552"/>
    </location>
</feature>
<dbReference type="Gene3D" id="3.90.76.10">
    <property type="entry name" value="Dipeptide-binding Protein, Domain 1"/>
    <property type="match status" value="1"/>
</dbReference>
<dbReference type="Proteomes" id="UP000266260">
    <property type="component" value="Unassembled WGS sequence"/>
</dbReference>
<dbReference type="InterPro" id="IPR030678">
    <property type="entry name" value="Peptide/Ni-bd"/>
</dbReference>
<dbReference type="GO" id="GO:1904680">
    <property type="term" value="F:peptide transmembrane transporter activity"/>
    <property type="evidence" value="ECO:0007669"/>
    <property type="project" value="TreeGrafter"/>
</dbReference>
<reference evidence="5 6" key="1">
    <citation type="submission" date="2018-09" db="EMBL/GenBank/DDBJ databases">
        <title>Discovery and Ecogenomic Context for Candidatus Cryosericales, a Global Caldiserica Order Active in Thawing Permafrost.</title>
        <authorList>
            <person name="Martinez M.A."/>
            <person name="Woodcroft B.J."/>
            <person name="Ignacio Espinoza J.C."/>
            <person name="Zayed A."/>
            <person name="Singleton C.M."/>
            <person name="Boyd J."/>
            <person name="Li Y.-F."/>
            <person name="Purvine S."/>
            <person name="Maughan H."/>
            <person name="Hodgkins S.B."/>
            <person name="Anderson D."/>
            <person name="Sederholm M."/>
            <person name="Temperton B."/>
            <person name="Saleska S.R."/>
            <person name="Tyson G.W."/>
            <person name="Rich V.I."/>
        </authorList>
    </citation>
    <scope>NUCLEOTIDE SEQUENCE [LARGE SCALE GENOMIC DNA]</scope>
    <source>
        <strain evidence="4 6">SMC5</strain>
        <strain evidence="3 5">SMC6</strain>
    </source>
</reference>
<dbReference type="FunFam" id="3.10.105.10:FF:000001">
    <property type="entry name" value="Oligopeptide ABC transporter, oligopeptide-binding protein"/>
    <property type="match status" value="1"/>
</dbReference>
<dbReference type="OrthoDB" id="9801912at2"/>
<accession>A0A398D8Z7</accession>
<accession>A0A398DG68</accession>
<keyword evidence="1" id="KW-1133">Transmembrane helix</keyword>
<dbReference type="EMBL" id="QXIU01000048">
    <property type="protein sequence ID" value="RIE14636.1"/>
    <property type="molecule type" value="Genomic_DNA"/>
</dbReference>
<evidence type="ECO:0000313" key="3">
    <source>
        <dbReference type="EMBL" id="RIE09959.1"/>
    </source>
</evidence>
<comment type="caution">
    <text evidence="3">The sequence shown here is derived from an EMBL/GenBank/DDBJ whole genome shotgun (WGS) entry which is preliminary data.</text>
</comment>
<feature type="transmembrane region" description="Helical" evidence="1">
    <location>
        <begin position="64"/>
        <end position="84"/>
    </location>
</feature>
<keyword evidence="1" id="KW-0472">Membrane</keyword>
<evidence type="ECO:0000313" key="6">
    <source>
        <dbReference type="Proteomes" id="UP000266489"/>
    </source>
</evidence>
<proteinExistence type="predicted"/>
<dbReference type="CDD" id="cd08504">
    <property type="entry name" value="PBP2_OppA"/>
    <property type="match status" value="1"/>
</dbReference>
<name>A0A398D8Z7_9BACT</name>
<sequence>MDCMQKRRSRRTTLLHATIVLTERRIGVFWSRPIVFFSPVDTIKKCRVSDKSCCKKGGYCMRKALSLVLIAVFLVSFFGGVSVVPSAKAAVAQQVTYNLGTEPATIDPALSQGIPEANIILQTMDGLTRIDSKNMPQPAIAKSWTISKDRRTYTFTLRDAYWTNGTPVTAYDFEYAWKRALSPELAASYAYQLYYVYGGEAFNTSIKVGSKYYVQAVDAKGNPLTKTVGGKVVPVANMAKEINPSKNIGVKALDAKTLKVYLQSPTVYFLNLTAFPTLMPVCKAVVSTNDKWAADVTNYVTDGPFKLTQWSHNDKMTFVKNPTYWDKAAVKLTKITYLMVTDESTALSMFQSGQMDVGSTVPLSELPKLVASGDAKILPYLGTYYYMFNTTKKPFNDVRVRKALALAIDRKGITTAITKGGQTPALAYVPNGIADAAAGSDFRTVGGTFYKDKDIATAKSLLAQAGYPNGKGFPSFTLLFNTSNAHQSIAEAIQQMWKQNLGITCTLKVEEWGVYLDDRNNLNYQVARAGWIGDYMDPNTFLDMFVTGGGNNGTGYANKTYDALIAKAKATVSPTARMAALHAAEKILMTDMPIIPIYFYTNPVLITKHVKNFYQSTLGFVDWKNAYMS</sequence>
<dbReference type="PANTHER" id="PTHR30290:SF79">
    <property type="entry name" value="DIPEPTIDE-BINDING PROTEIN DPPE"/>
    <property type="match status" value="1"/>
</dbReference>
<dbReference type="PIRSF" id="PIRSF002741">
    <property type="entry name" value="MppA"/>
    <property type="match status" value="1"/>
</dbReference>
<dbReference type="PANTHER" id="PTHR30290">
    <property type="entry name" value="PERIPLASMIC BINDING COMPONENT OF ABC TRANSPORTER"/>
    <property type="match status" value="1"/>
</dbReference>
<dbReference type="InterPro" id="IPR039424">
    <property type="entry name" value="SBP_5"/>
</dbReference>
<dbReference type="GO" id="GO:0030288">
    <property type="term" value="C:outer membrane-bounded periplasmic space"/>
    <property type="evidence" value="ECO:0007669"/>
    <property type="project" value="UniProtKB-ARBA"/>
</dbReference>
<dbReference type="Gene3D" id="3.10.105.10">
    <property type="entry name" value="Dipeptide-binding Protein, Domain 3"/>
    <property type="match status" value="1"/>
</dbReference>
<dbReference type="SUPFAM" id="SSF53850">
    <property type="entry name" value="Periplasmic binding protein-like II"/>
    <property type="match status" value="1"/>
</dbReference>
<evidence type="ECO:0000256" key="1">
    <source>
        <dbReference type="SAM" id="Phobius"/>
    </source>
</evidence>
<protein>
    <submittedName>
        <fullName evidence="3">Peptide ABC transporter substrate-binding protein</fullName>
    </submittedName>
</protein>
<dbReference type="GO" id="GO:0043190">
    <property type="term" value="C:ATP-binding cassette (ABC) transporter complex"/>
    <property type="evidence" value="ECO:0007669"/>
    <property type="project" value="InterPro"/>
</dbReference>
<dbReference type="EMBL" id="QXIT01000037">
    <property type="protein sequence ID" value="RIE09959.1"/>
    <property type="molecule type" value="Genomic_DNA"/>
</dbReference>
<keyword evidence="5" id="KW-1185">Reference proteome</keyword>
<dbReference type="AlphaFoldDB" id="A0A398D8Z7"/>
<dbReference type="Gene3D" id="3.40.190.10">
    <property type="entry name" value="Periplasmic binding protein-like II"/>
    <property type="match status" value="1"/>
</dbReference>
<dbReference type="GO" id="GO:0015833">
    <property type="term" value="P:peptide transport"/>
    <property type="evidence" value="ECO:0007669"/>
    <property type="project" value="TreeGrafter"/>
</dbReference>
<evidence type="ECO:0000313" key="5">
    <source>
        <dbReference type="Proteomes" id="UP000266260"/>
    </source>
</evidence>